<evidence type="ECO:0000313" key="11">
    <source>
        <dbReference type="Proteomes" id="UP000070544"/>
    </source>
</evidence>
<dbReference type="InterPro" id="IPR039261">
    <property type="entry name" value="FNR_nucleotide-bd"/>
</dbReference>
<keyword evidence="5" id="KW-0813">Transport</keyword>
<dbReference type="EMBL" id="KQ965748">
    <property type="protein sequence ID" value="KXS17244.1"/>
    <property type="molecule type" value="Genomic_DNA"/>
</dbReference>
<evidence type="ECO:0000259" key="9">
    <source>
        <dbReference type="Pfam" id="PF01794"/>
    </source>
</evidence>
<evidence type="ECO:0000256" key="8">
    <source>
        <dbReference type="SAM" id="Phobius"/>
    </source>
</evidence>
<feature type="transmembrane region" description="Helical" evidence="8">
    <location>
        <begin position="261"/>
        <end position="283"/>
    </location>
</feature>
<keyword evidence="6 8" id="KW-0472">Membrane</keyword>
<feature type="region of interest" description="Disordered" evidence="7">
    <location>
        <begin position="1"/>
        <end position="23"/>
    </location>
</feature>
<sequence length="628" mass="69222">MWTLLTSGLGTNRRTPVTNAGNTWHGEGLRKVYKESKNRSISHSHRFLTHPSILVATTMASHSPIPATTVVSIVASVTVFPASWGIVLCGFLRRVNVGDLAEPQFAPSSQLSFPDCYSGAFGKAGSNSGQVSSKATVGMFDGHLRRARLVHWGAVVDLRGCSRDDLGQIAVHECRNHFDTEMPSFQTPYWKLWASMMQGMFVFLVAQYGRWPHHDAVALAPGLEPSLSPPSDLLVLPISKNSVLASSFGLPYTATLRMHRWLSWAVWWGTVLHLFVTVLSYAMDETALYTLFFTADYTQPWGNFNYIFITGMAAFFSLGVMALTALPWVRRNAYNVFFWTHFLGLAAIFVGSLHASMTIFYAIPVTREECGYTTIIFARVIVPELTRFQAHPWSVAASDVETVTFFVGPARSTFGVENWTNGIFDWRDLKTSSYYFHRSTNLILFLLHQTLPVAMQGPYGSPITFSQDCNSFDLVVFFVGGTGATPAIAEISSRLVRSNISKPDCDSLLDADDKIQPSTKPRIPLRVVCSRRQSSETQSHQTLGAERLSGCGLNLAPVESPFKGTAFPLVSRHRASLKAVLHKGIEGLGGEKAKPTVGVFVEEALADEDLANREGWAAVEVVVESFSI</sequence>
<dbReference type="Pfam" id="PF01794">
    <property type="entry name" value="Ferric_reduct"/>
    <property type="match status" value="1"/>
</dbReference>
<dbReference type="InterPro" id="IPR013130">
    <property type="entry name" value="Fe3_Rdtase_TM_dom"/>
</dbReference>
<dbReference type="Gene3D" id="3.40.50.80">
    <property type="entry name" value="Nucleotide-binding domain of ferredoxin-NADP reductase (FNR) module"/>
    <property type="match status" value="1"/>
</dbReference>
<dbReference type="Proteomes" id="UP000070544">
    <property type="component" value="Unassembled WGS sequence"/>
</dbReference>
<dbReference type="GO" id="GO:0006811">
    <property type="term" value="P:monoatomic ion transport"/>
    <property type="evidence" value="ECO:0007669"/>
    <property type="project" value="UniProtKB-KW"/>
</dbReference>
<dbReference type="PANTHER" id="PTHR11972:SF69">
    <property type="entry name" value="FERRIC REDUCTION OXIDASE 6-RELATED"/>
    <property type="match status" value="1"/>
</dbReference>
<keyword evidence="5" id="KW-0406">Ion transport</keyword>
<evidence type="ECO:0000256" key="4">
    <source>
        <dbReference type="ARBA" id="ARBA00023002"/>
    </source>
</evidence>
<dbReference type="PANTHER" id="PTHR11972">
    <property type="entry name" value="NADPH OXIDASE"/>
    <property type="match status" value="1"/>
</dbReference>
<comment type="subcellular location">
    <subcellularLocation>
        <location evidence="1">Membrane</location>
        <topology evidence="1">Multi-pass membrane protein</topology>
    </subcellularLocation>
</comment>
<dbReference type="AlphaFoldDB" id="A0A139AL42"/>
<name>A0A139AL42_GONPJ</name>
<dbReference type="InterPro" id="IPR050369">
    <property type="entry name" value="RBOH/FRE"/>
</dbReference>
<keyword evidence="2 8" id="KW-0812">Transmembrane</keyword>
<dbReference type="GO" id="GO:0005886">
    <property type="term" value="C:plasma membrane"/>
    <property type="evidence" value="ECO:0007669"/>
    <property type="project" value="TreeGrafter"/>
</dbReference>
<gene>
    <name evidence="10" type="ORF">M427DRAFT_144469</name>
</gene>
<feature type="transmembrane region" description="Helical" evidence="8">
    <location>
        <begin position="336"/>
        <end position="363"/>
    </location>
</feature>
<evidence type="ECO:0000256" key="7">
    <source>
        <dbReference type="SAM" id="MobiDB-lite"/>
    </source>
</evidence>
<proteinExistence type="predicted"/>
<evidence type="ECO:0000256" key="1">
    <source>
        <dbReference type="ARBA" id="ARBA00004141"/>
    </source>
</evidence>
<keyword evidence="4" id="KW-0560">Oxidoreductase</keyword>
<keyword evidence="3 8" id="KW-1133">Transmembrane helix</keyword>
<evidence type="ECO:0000256" key="5">
    <source>
        <dbReference type="ARBA" id="ARBA00023065"/>
    </source>
</evidence>
<evidence type="ECO:0000256" key="2">
    <source>
        <dbReference type="ARBA" id="ARBA00022692"/>
    </source>
</evidence>
<dbReference type="OrthoDB" id="167398at2759"/>
<reference evidence="10 11" key="1">
    <citation type="journal article" date="2015" name="Genome Biol. Evol.">
        <title>Phylogenomic analyses indicate that early fungi evolved digesting cell walls of algal ancestors of land plants.</title>
        <authorList>
            <person name="Chang Y."/>
            <person name="Wang S."/>
            <person name="Sekimoto S."/>
            <person name="Aerts A.L."/>
            <person name="Choi C."/>
            <person name="Clum A."/>
            <person name="LaButti K.M."/>
            <person name="Lindquist E.A."/>
            <person name="Yee Ngan C."/>
            <person name="Ohm R.A."/>
            <person name="Salamov A.A."/>
            <person name="Grigoriev I.V."/>
            <person name="Spatafora J.W."/>
            <person name="Berbee M.L."/>
        </authorList>
    </citation>
    <scope>NUCLEOTIDE SEQUENCE [LARGE SCALE GENOMIC DNA]</scope>
    <source>
        <strain evidence="10 11">JEL478</strain>
    </source>
</reference>
<feature type="transmembrane region" description="Helical" evidence="8">
    <location>
        <begin position="303"/>
        <end position="329"/>
    </location>
</feature>
<dbReference type="GO" id="GO:0016491">
    <property type="term" value="F:oxidoreductase activity"/>
    <property type="evidence" value="ECO:0007669"/>
    <property type="project" value="UniProtKB-KW"/>
</dbReference>
<dbReference type="STRING" id="1344416.A0A139AL42"/>
<evidence type="ECO:0000313" key="10">
    <source>
        <dbReference type="EMBL" id="KXS17244.1"/>
    </source>
</evidence>
<feature type="transmembrane region" description="Helical" evidence="8">
    <location>
        <begin position="69"/>
        <end position="92"/>
    </location>
</feature>
<protein>
    <recommendedName>
        <fullName evidence="9">Ferric oxidoreductase domain-containing protein</fullName>
    </recommendedName>
</protein>
<organism evidence="10 11">
    <name type="scientific">Gonapodya prolifera (strain JEL478)</name>
    <name type="common">Monoblepharis prolifera</name>
    <dbReference type="NCBI Taxonomy" id="1344416"/>
    <lineage>
        <taxon>Eukaryota</taxon>
        <taxon>Fungi</taxon>
        <taxon>Fungi incertae sedis</taxon>
        <taxon>Chytridiomycota</taxon>
        <taxon>Chytridiomycota incertae sedis</taxon>
        <taxon>Monoblepharidomycetes</taxon>
        <taxon>Monoblepharidales</taxon>
        <taxon>Gonapodyaceae</taxon>
        <taxon>Gonapodya</taxon>
    </lineage>
</organism>
<accession>A0A139AL42</accession>
<keyword evidence="11" id="KW-1185">Reference proteome</keyword>
<feature type="domain" description="Ferric oxidoreductase" evidence="9">
    <location>
        <begin position="234"/>
        <end position="350"/>
    </location>
</feature>
<evidence type="ECO:0000256" key="3">
    <source>
        <dbReference type="ARBA" id="ARBA00022989"/>
    </source>
</evidence>
<feature type="compositionally biased region" description="Polar residues" evidence="7">
    <location>
        <begin position="1"/>
        <end position="22"/>
    </location>
</feature>
<evidence type="ECO:0000256" key="6">
    <source>
        <dbReference type="ARBA" id="ARBA00023136"/>
    </source>
</evidence>